<evidence type="ECO:0000256" key="2">
    <source>
        <dbReference type="ARBA" id="ARBA00022741"/>
    </source>
</evidence>
<dbReference type="Pfam" id="PF08351">
    <property type="entry name" value="TmcA_N"/>
    <property type="match status" value="1"/>
</dbReference>
<dbReference type="PANTHER" id="PTHR10925:SF5">
    <property type="entry name" value="RNA CYTIDINE ACETYLTRANSFERASE"/>
    <property type="match status" value="1"/>
</dbReference>
<dbReference type="Proteomes" id="UP000886217">
    <property type="component" value="Unassembled WGS sequence"/>
</dbReference>
<dbReference type="InterPro" id="IPR013562">
    <property type="entry name" value="TmcA/NAT10_N"/>
</dbReference>
<dbReference type="SUPFAM" id="SSF52540">
    <property type="entry name" value="P-loop containing nucleoside triphosphate hydrolases"/>
    <property type="match status" value="1"/>
</dbReference>
<sequence>MTVKVRFDREVRDYAKSEGVKESTLKLTETALAEAIEEFHRRMIVLAGDTMKKATLAGVLGGAAAKIISSILEEFMKKKLRDESENKVEVLYATDALGQETFGRKRYEEFRKHFDVLAGENVNVTAVTFKHTRDILGRTYDLLVLDLSYDFSPNDLGRIIETVRGGGLIFILANPFQKWKNMWTGFHKSLVTPPYTIDDVKKRFNRRLIRKFEEHGGIYIINVESQKIIKGPENEKTQAKLPEREKIEIPTEIKFPRELYELCLTNGQVEVLKALEGLIEKDGMVVLTADRGRGKSVSVGIGSIGLAVRAKKKRVRIVVTAPELENVQSLFRFAKKSLQKLGYKP</sequence>
<dbReference type="GO" id="GO:0005524">
    <property type="term" value="F:ATP binding"/>
    <property type="evidence" value="ECO:0007669"/>
    <property type="project" value="UniProtKB-KW"/>
</dbReference>
<dbReference type="GO" id="GO:0000049">
    <property type="term" value="F:tRNA binding"/>
    <property type="evidence" value="ECO:0007669"/>
    <property type="project" value="TreeGrafter"/>
</dbReference>
<comment type="caution">
    <text evidence="7">The sequence shown here is derived from an EMBL/GenBank/DDBJ whole genome shotgun (WGS) entry which is preliminary data.</text>
</comment>
<dbReference type="Pfam" id="PF05127">
    <property type="entry name" value="NAT10_TcmA_helicase"/>
    <property type="match status" value="1"/>
</dbReference>
<dbReference type="GO" id="GO:1904812">
    <property type="term" value="P:rRNA acetylation involved in maturation of SSU-rRNA"/>
    <property type="evidence" value="ECO:0007669"/>
    <property type="project" value="TreeGrafter"/>
</dbReference>
<reference evidence="7" key="1">
    <citation type="journal article" date="2020" name="mSystems">
        <title>Genome- and Community-Level Interaction Insights into Carbon Utilization and Element Cycling Functions of Hydrothermarchaeota in Hydrothermal Sediment.</title>
        <authorList>
            <person name="Zhou Z."/>
            <person name="Liu Y."/>
            <person name="Xu W."/>
            <person name="Pan J."/>
            <person name="Luo Z.H."/>
            <person name="Li M."/>
        </authorList>
    </citation>
    <scope>NUCLEOTIDE SEQUENCE [LARGE SCALE GENOMIC DNA]</scope>
    <source>
        <strain evidence="7">HyVt-93</strain>
    </source>
</reference>
<keyword evidence="4" id="KW-0012">Acyltransferase</keyword>
<protein>
    <submittedName>
        <fullName evidence="7">tRNA(Met) cytidine acetyltransferase</fullName>
    </submittedName>
</protein>
<keyword evidence="3" id="KW-0067">ATP-binding</keyword>
<dbReference type="Gene3D" id="3.40.50.300">
    <property type="entry name" value="P-loop containing nucleotide triphosphate hydrolases"/>
    <property type="match status" value="1"/>
</dbReference>
<keyword evidence="1" id="KW-0808">Transferase</keyword>
<evidence type="ECO:0000313" key="7">
    <source>
        <dbReference type="EMBL" id="HHI00437.1"/>
    </source>
</evidence>
<evidence type="ECO:0000256" key="4">
    <source>
        <dbReference type="ARBA" id="ARBA00023315"/>
    </source>
</evidence>
<evidence type="ECO:0000259" key="6">
    <source>
        <dbReference type="Pfam" id="PF08351"/>
    </source>
</evidence>
<keyword evidence="2" id="KW-0547">Nucleotide-binding</keyword>
<dbReference type="Gene3D" id="3.40.50.11040">
    <property type="match status" value="1"/>
</dbReference>
<organism evidence="7">
    <name type="scientific">Thermococcus litoralis</name>
    <dbReference type="NCBI Taxonomy" id="2265"/>
    <lineage>
        <taxon>Archaea</taxon>
        <taxon>Methanobacteriati</taxon>
        <taxon>Methanobacteriota</taxon>
        <taxon>Thermococci</taxon>
        <taxon>Thermococcales</taxon>
        <taxon>Thermococcaceae</taxon>
        <taxon>Thermococcus</taxon>
    </lineage>
</organism>
<evidence type="ECO:0000256" key="1">
    <source>
        <dbReference type="ARBA" id="ARBA00022679"/>
    </source>
</evidence>
<evidence type="ECO:0000256" key="3">
    <source>
        <dbReference type="ARBA" id="ARBA00022840"/>
    </source>
</evidence>
<dbReference type="EMBL" id="DRTU01000133">
    <property type="protein sequence ID" value="HHI00437.1"/>
    <property type="molecule type" value="Genomic_DNA"/>
</dbReference>
<name>A0A7C5JWC1_THELI</name>
<dbReference type="GO" id="GO:1990883">
    <property type="term" value="F:18S rRNA cytidine N-acetyltransferase activity"/>
    <property type="evidence" value="ECO:0007669"/>
    <property type="project" value="TreeGrafter"/>
</dbReference>
<feature type="domain" description="TmcA/NAT10 N-terminal" evidence="6">
    <location>
        <begin position="24"/>
        <end position="222"/>
    </location>
</feature>
<evidence type="ECO:0000259" key="5">
    <source>
        <dbReference type="Pfam" id="PF05127"/>
    </source>
</evidence>
<gene>
    <name evidence="7" type="ORF">ENL40_03010</name>
</gene>
<dbReference type="PANTHER" id="PTHR10925">
    <property type="entry name" value="N-ACETYLTRANSFERASE 10"/>
    <property type="match status" value="1"/>
</dbReference>
<feature type="non-terminal residue" evidence="7">
    <location>
        <position position="345"/>
    </location>
</feature>
<feature type="domain" description="TcmA/NAT10 helicase" evidence="5">
    <location>
        <begin position="286"/>
        <end position="344"/>
    </location>
</feature>
<proteinExistence type="predicted"/>
<dbReference type="AlphaFoldDB" id="A0A7C5JWC1"/>
<dbReference type="InterPro" id="IPR027417">
    <property type="entry name" value="P-loop_NTPase"/>
</dbReference>
<dbReference type="InterPro" id="IPR032672">
    <property type="entry name" value="TmcA/NAT10/Kre33"/>
</dbReference>
<dbReference type="InterPro" id="IPR007807">
    <property type="entry name" value="TcmA/NAT10_helicase"/>
</dbReference>
<accession>A0A7C5JWC1</accession>